<feature type="transmembrane region" description="Helical" evidence="6">
    <location>
        <begin position="12"/>
        <end position="30"/>
    </location>
</feature>
<accession>A0A1C5K776</accession>
<evidence type="ECO:0000256" key="5">
    <source>
        <dbReference type="ARBA" id="ARBA00023136"/>
    </source>
</evidence>
<keyword evidence="4 6" id="KW-1133">Transmembrane helix</keyword>
<keyword evidence="3 6" id="KW-0812">Transmembrane</keyword>
<dbReference type="GO" id="GO:0016020">
    <property type="term" value="C:membrane"/>
    <property type="evidence" value="ECO:0007669"/>
    <property type="project" value="UniProtKB-SubCell"/>
</dbReference>
<dbReference type="InterPro" id="IPR037185">
    <property type="entry name" value="EmrE-like"/>
</dbReference>
<keyword evidence="9" id="KW-1185">Reference proteome</keyword>
<evidence type="ECO:0000256" key="3">
    <source>
        <dbReference type="ARBA" id="ARBA00022692"/>
    </source>
</evidence>
<feature type="transmembrane region" description="Helical" evidence="6">
    <location>
        <begin position="71"/>
        <end position="89"/>
    </location>
</feature>
<evidence type="ECO:0000256" key="4">
    <source>
        <dbReference type="ARBA" id="ARBA00022989"/>
    </source>
</evidence>
<evidence type="ECO:0000313" key="8">
    <source>
        <dbReference type="EMBL" id="SCG78638.1"/>
    </source>
</evidence>
<feature type="transmembrane region" description="Helical" evidence="6">
    <location>
        <begin position="101"/>
        <end position="119"/>
    </location>
</feature>
<dbReference type="PANTHER" id="PTHR32322">
    <property type="entry name" value="INNER MEMBRANE TRANSPORTER"/>
    <property type="match status" value="1"/>
</dbReference>
<dbReference type="RefSeq" id="WP_197700008.1">
    <property type="nucleotide sequence ID" value="NZ_LRMV01000004.1"/>
</dbReference>
<sequence>MKTDRQRISRAGVARIAALALLWGSGFLWIKLALRGFNPVQIVFARLLLGFLVLTPIALSRGLRFPRQGRLWGHLFVAALVANAVPYLLFSLAEETIGSNVAGVLNATTPLWTLLLAFLVGVDRAVTAKKAAGFALGFLGVVVIFSPWESASEIASWGGIACLAAAASYGLGYVYMGRFLTGRGIPPILLSAAQLGAATVLLVPALPFTGLESPQWRLDAVVSLLVLGVLGTGAAYVLNYRIIDDEGPTAASVVTYLLPVVAVLLGWVVLREAVTTAIVAGIALVLTGVILTRQRSAPSLATTGGEPVATPPGNRAE</sequence>
<protein>
    <submittedName>
        <fullName evidence="8">Permease of the drug/metabolite transporter (DMT) superfamily</fullName>
    </submittedName>
</protein>
<feature type="transmembrane region" description="Helical" evidence="6">
    <location>
        <begin position="42"/>
        <end position="59"/>
    </location>
</feature>
<dbReference type="InterPro" id="IPR050638">
    <property type="entry name" value="AA-Vitamin_Transporters"/>
</dbReference>
<keyword evidence="5 6" id="KW-0472">Membrane</keyword>
<evidence type="ECO:0000256" key="2">
    <source>
        <dbReference type="ARBA" id="ARBA00007362"/>
    </source>
</evidence>
<feature type="domain" description="EamA" evidence="7">
    <location>
        <begin position="12"/>
        <end position="145"/>
    </location>
</feature>
<dbReference type="PANTHER" id="PTHR32322:SF9">
    <property type="entry name" value="AMINO-ACID METABOLITE EFFLUX PUMP-RELATED"/>
    <property type="match status" value="1"/>
</dbReference>
<comment type="subcellular location">
    <subcellularLocation>
        <location evidence="1">Membrane</location>
        <topology evidence="1">Multi-pass membrane protein</topology>
    </subcellularLocation>
</comment>
<comment type="similarity">
    <text evidence="2">Belongs to the EamA transporter family.</text>
</comment>
<dbReference type="SUPFAM" id="SSF103481">
    <property type="entry name" value="Multidrug resistance efflux transporter EmrE"/>
    <property type="match status" value="2"/>
</dbReference>
<feature type="transmembrane region" description="Helical" evidence="6">
    <location>
        <begin position="188"/>
        <end position="208"/>
    </location>
</feature>
<organism evidence="8 9">
    <name type="scientific">Micromonospora rifamycinica</name>
    <dbReference type="NCBI Taxonomy" id="291594"/>
    <lineage>
        <taxon>Bacteria</taxon>
        <taxon>Bacillati</taxon>
        <taxon>Actinomycetota</taxon>
        <taxon>Actinomycetes</taxon>
        <taxon>Micromonosporales</taxon>
        <taxon>Micromonosporaceae</taxon>
        <taxon>Micromonospora</taxon>
    </lineage>
</organism>
<evidence type="ECO:0000256" key="1">
    <source>
        <dbReference type="ARBA" id="ARBA00004141"/>
    </source>
</evidence>
<feature type="transmembrane region" description="Helical" evidence="6">
    <location>
        <begin position="131"/>
        <end position="148"/>
    </location>
</feature>
<feature type="transmembrane region" description="Helical" evidence="6">
    <location>
        <begin position="250"/>
        <end position="268"/>
    </location>
</feature>
<feature type="transmembrane region" description="Helical" evidence="6">
    <location>
        <begin position="220"/>
        <end position="238"/>
    </location>
</feature>
<evidence type="ECO:0000259" key="7">
    <source>
        <dbReference type="Pfam" id="PF00892"/>
    </source>
</evidence>
<proteinExistence type="inferred from homology"/>
<dbReference type="AlphaFoldDB" id="A0A1C5K776"/>
<feature type="domain" description="EamA" evidence="7">
    <location>
        <begin position="157"/>
        <end position="292"/>
    </location>
</feature>
<evidence type="ECO:0000313" key="9">
    <source>
        <dbReference type="Proteomes" id="UP000198226"/>
    </source>
</evidence>
<feature type="transmembrane region" description="Helical" evidence="6">
    <location>
        <begin position="154"/>
        <end position="176"/>
    </location>
</feature>
<dbReference type="Pfam" id="PF00892">
    <property type="entry name" value="EamA"/>
    <property type="match status" value="2"/>
</dbReference>
<gene>
    <name evidence="8" type="ORF">GA0070623_4444</name>
</gene>
<dbReference type="InterPro" id="IPR000620">
    <property type="entry name" value="EamA_dom"/>
</dbReference>
<feature type="transmembrane region" description="Helical" evidence="6">
    <location>
        <begin position="274"/>
        <end position="292"/>
    </location>
</feature>
<dbReference type="EMBL" id="LT607752">
    <property type="protein sequence ID" value="SCG78638.1"/>
    <property type="molecule type" value="Genomic_DNA"/>
</dbReference>
<name>A0A1C5K776_9ACTN</name>
<dbReference type="Proteomes" id="UP000198226">
    <property type="component" value="Chromosome I"/>
</dbReference>
<reference evidence="9" key="1">
    <citation type="submission" date="2016-06" db="EMBL/GenBank/DDBJ databases">
        <authorList>
            <person name="Varghese N."/>
            <person name="Submissions Spin"/>
        </authorList>
    </citation>
    <scope>NUCLEOTIDE SEQUENCE [LARGE SCALE GENOMIC DNA]</scope>
    <source>
        <strain evidence="9">DSM 44983</strain>
    </source>
</reference>
<evidence type="ECO:0000256" key="6">
    <source>
        <dbReference type="SAM" id="Phobius"/>
    </source>
</evidence>